<reference evidence="6 7" key="1">
    <citation type="submission" date="2019-02" db="EMBL/GenBank/DDBJ databases">
        <title>Genomic Encyclopedia of Type Strains, Phase IV (KMG-IV): sequencing the most valuable type-strain genomes for metagenomic binning, comparative biology and taxonomic classification.</title>
        <authorList>
            <person name="Goeker M."/>
        </authorList>
    </citation>
    <scope>NUCLEOTIDE SEQUENCE [LARGE SCALE GENOMIC DNA]</scope>
    <source>
        <strain evidence="6 7">DSM 105135</strain>
    </source>
</reference>
<feature type="domain" description="4Fe-4S ferredoxin-type" evidence="5">
    <location>
        <begin position="302"/>
        <end position="331"/>
    </location>
</feature>
<dbReference type="OrthoDB" id="9785276at2"/>
<evidence type="ECO:0000256" key="3">
    <source>
        <dbReference type="ARBA" id="ARBA00022827"/>
    </source>
</evidence>
<evidence type="ECO:0000313" key="6">
    <source>
        <dbReference type="EMBL" id="RZU38531.1"/>
    </source>
</evidence>
<dbReference type="GO" id="GO:0050660">
    <property type="term" value="F:flavin adenine dinucleotide binding"/>
    <property type="evidence" value="ECO:0007669"/>
    <property type="project" value="InterPro"/>
</dbReference>
<evidence type="ECO:0000259" key="5">
    <source>
        <dbReference type="PROSITE" id="PS51379"/>
    </source>
</evidence>
<dbReference type="EMBL" id="SHKX01000013">
    <property type="protein sequence ID" value="RZU38531.1"/>
    <property type="molecule type" value="Genomic_DNA"/>
</dbReference>
<organism evidence="6 7">
    <name type="scientific">Fluviicoccus keumensis</name>
    <dbReference type="NCBI Taxonomy" id="1435465"/>
    <lineage>
        <taxon>Bacteria</taxon>
        <taxon>Pseudomonadati</taxon>
        <taxon>Pseudomonadota</taxon>
        <taxon>Gammaproteobacteria</taxon>
        <taxon>Moraxellales</taxon>
        <taxon>Moraxellaceae</taxon>
        <taxon>Fluviicoccus</taxon>
    </lineage>
</organism>
<proteinExistence type="inferred from homology"/>
<keyword evidence="3" id="KW-0274">FAD</keyword>
<dbReference type="Proteomes" id="UP000292423">
    <property type="component" value="Unassembled WGS sequence"/>
</dbReference>
<dbReference type="GO" id="GO:0016614">
    <property type="term" value="F:oxidoreductase activity, acting on CH-OH group of donors"/>
    <property type="evidence" value="ECO:0007669"/>
    <property type="project" value="InterPro"/>
</dbReference>
<gene>
    <name evidence="6" type="ORF">EV700_2466</name>
</gene>
<dbReference type="InterPro" id="IPR000172">
    <property type="entry name" value="GMC_OxRdtase_N"/>
</dbReference>
<keyword evidence="4" id="KW-0560">Oxidoreductase</keyword>
<evidence type="ECO:0000256" key="2">
    <source>
        <dbReference type="ARBA" id="ARBA00022630"/>
    </source>
</evidence>
<dbReference type="PANTHER" id="PTHR46056:SF12">
    <property type="entry name" value="LONG-CHAIN-ALCOHOL OXIDASE"/>
    <property type="match status" value="1"/>
</dbReference>
<comment type="caution">
    <text evidence="6">The sequence shown here is derived from an EMBL/GenBank/DDBJ whole genome shotgun (WGS) entry which is preliminary data.</text>
</comment>
<dbReference type="SUPFAM" id="SSF51905">
    <property type="entry name" value="FAD/NAD(P)-binding domain"/>
    <property type="match status" value="1"/>
</dbReference>
<dbReference type="Pfam" id="PF00890">
    <property type="entry name" value="FAD_binding_2"/>
    <property type="match status" value="1"/>
</dbReference>
<dbReference type="InterPro" id="IPR036188">
    <property type="entry name" value="FAD/NAD-bd_sf"/>
</dbReference>
<dbReference type="RefSeq" id="WP_130414177.1">
    <property type="nucleotide sequence ID" value="NZ_SHKX01000013.1"/>
</dbReference>
<dbReference type="Gene3D" id="3.50.50.60">
    <property type="entry name" value="FAD/NAD(P)-binding domain"/>
    <property type="match status" value="2"/>
</dbReference>
<evidence type="ECO:0000256" key="1">
    <source>
        <dbReference type="ARBA" id="ARBA00010790"/>
    </source>
</evidence>
<comment type="similarity">
    <text evidence="1">Belongs to the GMC oxidoreductase family.</text>
</comment>
<dbReference type="InterPro" id="IPR007867">
    <property type="entry name" value="GMC_OxRtase_C"/>
</dbReference>
<keyword evidence="7" id="KW-1185">Reference proteome</keyword>
<dbReference type="Pfam" id="PF05199">
    <property type="entry name" value="GMC_oxred_C"/>
    <property type="match status" value="1"/>
</dbReference>
<dbReference type="AlphaFoldDB" id="A0A4Q7YNV9"/>
<dbReference type="InterPro" id="IPR017896">
    <property type="entry name" value="4Fe4S_Fe-S-bd"/>
</dbReference>
<evidence type="ECO:0000256" key="4">
    <source>
        <dbReference type="ARBA" id="ARBA00023002"/>
    </source>
</evidence>
<dbReference type="PROSITE" id="PS51379">
    <property type="entry name" value="4FE4S_FER_2"/>
    <property type="match status" value="1"/>
</dbReference>
<name>A0A4Q7YNV9_9GAMM</name>
<evidence type="ECO:0000313" key="7">
    <source>
        <dbReference type="Proteomes" id="UP000292423"/>
    </source>
</evidence>
<protein>
    <submittedName>
        <fullName evidence="6">Choline dehydrogenase-like flavoprotein</fullName>
    </submittedName>
</protein>
<dbReference type="Pfam" id="PF00732">
    <property type="entry name" value="GMC_oxred_N"/>
    <property type="match status" value="1"/>
</dbReference>
<dbReference type="PANTHER" id="PTHR46056">
    <property type="entry name" value="LONG-CHAIN-ALCOHOL OXIDASE"/>
    <property type="match status" value="1"/>
</dbReference>
<dbReference type="InterPro" id="IPR003953">
    <property type="entry name" value="FAD-dep_OxRdtase_2_FAD-bd"/>
</dbReference>
<dbReference type="Gene3D" id="3.30.560.10">
    <property type="entry name" value="Glucose Oxidase, domain 3"/>
    <property type="match status" value="1"/>
</dbReference>
<sequence length="643" mass="70093">MAQALSASQHATALALAEALFPAGRHTAAINREALVRAVEEQADRQPWLRRGLLAGLAWLDTRYRLRHFRAFPKASVSERRAFLDTIASHPLESPLLRAATLPFKLAYLLDEERQSGAGSRLKLDAPSQIERFRWQSQVTDAADLQEDQVLDADVVVIGTGAGGAAAAYELACRGLAVVMVEEGAYHDRRDFDGDLMKVIPTLYRLGATVATGNVMIPVPVGRSVGGTTTINSGTCLRTPPRTLKRWREEFGLHALRDDDMELWFDRVEEMLAVQAAEMKYIGPIGEVIAEGADKLGLHGHHPLQRNASGCDGQGLCQMGCPTDAKRSTNVSYVPAALNRGAFLYNGFKAEKLRRQGNTVTGIEARGRNRHGMTVRLTLRAREVVVAMGTFFTPLFLQANGVANPNLGRNLSLHPAGVVNAWFPDRDFRNSQTISQGYGLDDLADDGLMFEGGTIPFAGHGLTANVYGDDFVQHAERYQQTAYFGFMLQDTSRGCVRAGPHPDSPIIRYHMNDLDFARFLRGIETLAKIYLAAGAKEVIIPGPQRQTVIRSDAELSAFLCRDHKPTDFLMSAYHPLGTARMASTIADGVCDSDLRVFGWNGLSVMDGSVVPSSLGANPQVTIMALAGRAAARLADRLLQENAA</sequence>
<accession>A0A4Q7YNV9</accession>
<keyword evidence="2" id="KW-0285">Flavoprotein</keyword>